<evidence type="ECO:0000313" key="1">
    <source>
        <dbReference type="EMBL" id="SEH07697.1"/>
    </source>
</evidence>
<keyword evidence="2" id="KW-1185">Reference proteome</keyword>
<accession>A0A1H6FCB0</accession>
<dbReference type="AlphaFoldDB" id="A0A1H6FCB0"/>
<proteinExistence type="predicted"/>
<name>A0A1H6FCB0_9GAMM</name>
<sequence>MRLRLGTQDSDWILDIEKPKQSNQITLTLQDKGVPSRVLVEFISSNITRLIFSQTARSCLLLPSERAGLNLFFKELSSIRNRLLHHAQKDNINPMEVLKDIVQSRYAEPVSDYIEFLNNLTTIKKQRESTVNKRRLSIEKY</sequence>
<dbReference type="EMBL" id="FMSV02000539">
    <property type="protein sequence ID" value="SEH07697.1"/>
    <property type="molecule type" value="Genomic_DNA"/>
</dbReference>
<reference evidence="1 2" key="1">
    <citation type="submission" date="2016-10" db="EMBL/GenBank/DDBJ databases">
        <authorList>
            <person name="de Groot N.N."/>
        </authorList>
    </citation>
    <scope>NUCLEOTIDE SEQUENCE [LARGE SCALE GENOMIC DNA]</scope>
    <source>
        <strain evidence="1">MBHS1</strain>
    </source>
</reference>
<gene>
    <name evidence="1" type="ORF">MBHS_03582</name>
</gene>
<protein>
    <submittedName>
        <fullName evidence="1">Uncharacterized protein</fullName>
    </submittedName>
</protein>
<dbReference type="Proteomes" id="UP000236724">
    <property type="component" value="Unassembled WGS sequence"/>
</dbReference>
<organism evidence="1 2">
    <name type="scientific">Candidatus Venteria ishoeyi</name>
    <dbReference type="NCBI Taxonomy" id="1899563"/>
    <lineage>
        <taxon>Bacteria</taxon>
        <taxon>Pseudomonadati</taxon>
        <taxon>Pseudomonadota</taxon>
        <taxon>Gammaproteobacteria</taxon>
        <taxon>Thiotrichales</taxon>
        <taxon>Thiotrichaceae</taxon>
        <taxon>Venteria</taxon>
    </lineage>
</organism>
<evidence type="ECO:0000313" key="2">
    <source>
        <dbReference type="Proteomes" id="UP000236724"/>
    </source>
</evidence>